<dbReference type="InterPro" id="IPR028098">
    <property type="entry name" value="Glyco_trans_4-like_N"/>
</dbReference>
<keyword evidence="3" id="KW-0808">Transferase</keyword>
<dbReference type="PANTHER" id="PTHR45947:SF3">
    <property type="entry name" value="SULFOQUINOVOSYL TRANSFERASE SQD2"/>
    <property type="match status" value="1"/>
</dbReference>
<dbReference type="Pfam" id="PF00534">
    <property type="entry name" value="Glycos_transf_1"/>
    <property type="match status" value="1"/>
</dbReference>
<feature type="domain" description="Glycosyltransferase subfamily 4-like N-terminal" evidence="2">
    <location>
        <begin position="15"/>
        <end position="180"/>
    </location>
</feature>
<feature type="domain" description="Glycosyl transferase family 1" evidence="1">
    <location>
        <begin position="204"/>
        <end position="356"/>
    </location>
</feature>
<dbReference type="GO" id="GO:0016758">
    <property type="term" value="F:hexosyltransferase activity"/>
    <property type="evidence" value="ECO:0007669"/>
    <property type="project" value="TreeGrafter"/>
</dbReference>
<dbReference type="OrthoDB" id="6194329at2"/>
<gene>
    <name evidence="3" type="ORF">SAMN05216289_10568</name>
</gene>
<proteinExistence type="predicted"/>
<evidence type="ECO:0000259" key="1">
    <source>
        <dbReference type="Pfam" id="PF00534"/>
    </source>
</evidence>
<dbReference type="AlphaFoldDB" id="A0A1I4WJL9"/>
<protein>
    <submittedName>
        <fullName evidence="3">Glycosyltransferase involved in cell wall bisynthesis</fullName>
    </submittedName>
</protein>
<dbReference type="Gene3D" id="3.40.50.2000">
    <property type="entry name" value="Glycogen Phosphorylase B"/>
    <property type="match status" value="2"/>
</dbReference>
<evidence type="ECO:0000259" key="2">
    <source>
        <dbReference type="Pfam" id="PF13579"/>
    </source>
</evidence>
<evidence type="ECO:0000313" key="3">
    <source>
        <dbReference type="EMBL" id="SFN13635.1"/>
    </source>
</evidence>
<dbReference type="InterPro" id="IPR050194">
    <property type="entry name" value="Glycosyltransferase_grp1"/>
</dbReference>
<reference evidence="3 4" key="1">
    <citation type="submission" date="2016-10" db="EMBL/GenBank/DDBJ databases">
        <authorList>
            <person name="de Groot N.N."/>
        </authorList>
    </citation>
    <scope>NUCLEOTIDE SEQUENCE [LARGE SCALE GENOMIC DNA]</scope>
    <source>
        <strain evidence="3 4">CGMCC 1.7659</strain>
    </source>
</reference>
<name>A0A1I4WJL9_9GAMM</name>
<dbReference type="EMBL" id="FOVF01000005">
    <property type="protein sequence ID" value="SFN13635.1"/>
    <property type="molecule type" value="Genomic_DNA"/>
</dbReference>
<accession>A0A1I4WJL9</accession>
<dbReference type="InterPro" id="IPR001296">
    <property type="entry name" value="Glyco_trans_1"/>
</dbReference>
<evidence type="ECO:0000313" key="4">
    <source>
        <dbReference type="Proteomes" id="UP000198575"/>
    </source>
</evidence>
<dbReference type="Pfam" id="PF13579">
    <property type="entry name" value="Glyco_trans_4_4"/>
    <property type="match status" value="1"/>
</dbReference>
<dbReference type="Proteomes" id="UP000198575">
    <property type="component" value="Unassembled WGS sequence"/>
</dbReference>
<dbReference type="PANTHER" id="PTHR45947">
    <property type="entry name" value="SULFOQUINOVOSYL TRANSFERASE SQD2"/>
    <property type="match status" value="1"/>
</dbReference>
<dbReference type="RefSeq" id="WP_092405728.1">
    <property type="nucleotide sequence ID" value="NZ_FOVF01000005.1"/>
</dbReference>
<sequence>MRVLHIGKYYAPQRGGIERHLQDLAEWFVAHGHGISALVHQPGGQWRTRHETRNGVDLRRVGCIAAPLYTPISPAFPWQLRQALVTQQPDLLHLHMPNPSCFAALASPRARALPWLVHWHADVSPDMPDWRVRAAYRMYRPFERAVLARASAIVVTSAAYAEASMALAPWKAKLHVVPLGIDAADSGPASSPGCPDWPSPAPLKLLGVGRLSHYKGHAVLLEAMARTPGSSLVLVGEGEESARLRALAARLQIEDRIRFVGAVDDSALQALYTAADLFVLPSLDRSEAFGLVLLEAMRAGLAIVASDIPGSGVGQVIEDGESGILVPPRDSQALALALQRASDASLRKRLGEAGRARWQARFTLEKSARAILELYRAVSDRDPRAAGQAR</sequence>
<dbReference type="STRING" id="578942.SAMN05216289_10568"/>
<organism evidence="3 4">
    <name type="scientific">Dokdonella immobilis</name>
    <dbReference type="NCBI Taxonomy" id="578942"/>
    <lineage>
        <taxon>Bacteria</taxon>
        <taxon>Pseudomonadati</taxon>
        <taxon>Pseudomonadota</taxon>
        <taxon>Gammaproteobacteria</taxon>
        <taxon>Lysobacterales</taxon>
        <taxon>Rhodanobacteraceae</taxon>
        <taxon>Dokdonella</taxon>
    </lineage>
</organism>
<keyword evidence="4" id="KW-1185">Reference proteome</keyword>
<dbReference type="SUPFAM" id="SSF53756">
    <property type="entry name" value="UDP-Glycosyltransferase/glycogen phosphorylase"/>
    <property type="match status" value="1"/>
</dbReference>